<accession>A0A518BQT1</accession>
<dbReference type="SUPFAM" id="SSF55961">
    <property type="entry name" value="Bet v1-like"/>
    <property type="match status" value="1"/>
</dbReference>
<dbReference type="CDD" id="cd07814">
    <property type="entry name" value="SRPBCC_CalC_Aha1-like"/>
    <property type="match status" value="1"/>
</dbReference>
<keyword evidence="4" id="KW-1185">Reference proteome</keyword>
<reference evidence="3 4" key="1">
    <citation type="submission" date="2019-02" db="EMBL/GenBank/DDBJ databases">
        <title>Deep-cultivation of Planctomycetes and their phenomic and genomic characterization uncovers novel biology.</title>
        <authorList>
            <person name="Wiegand S."/>
            <person name="Jogler M."/>
            <person name="Boedeker C."/>
            <person name="Pinto D."/>
            <person name="Vollmers J."/>
            <person name="Rivas-Marin E."/>
            <person name="Kohn T."/>
            <person name="Peeters S.H."/>
            <person name="Heuer A."/>
            <person name="Rast P."/>
            <person name="Oberbeckmann S."/>
            <person name="Bunk B."/>
            <person name="Jeske O."/>
            <person name="Meyerdierks A."/>
            <person name="Storesund J.E."/>
            <person name="Kallscheuer N."/>
            <person name="Luecker S."/>
            <person name="Lage O.M."/>
            <person name="Pohl T."/>
            <person name="Merkel B.J."/>
            <person name="Hornburger P."/>
            <person name="Mueller R.-W."/>
            <person name="Bruemmer F."/>
            <person name="Labrenz M."/>
            <person name="Spormann A.M."/>
            <person name="Op den Camp H."/>
            <person name="Overmann J."/>
            <person name="Amann R."/>
            <person name="Jetten M.S.M."/>
            <person name="Mascher T."/>
            <person name="Medema M.H."/>
            <person name="Devos D.P."/>
            <person name="Kaster A.-K."/>
            <person name="Ovreas L."/>
            <person name="Rohde M."/>
            <person name="Galperin M.Y."/>
            <person name="Jogler C."/>
        </authorList>
    </citation>
    <scope>NUCLEOTIDE SEQUENCE [LARGE SCALE GENOMIC DNA]</scope>
    <source>
        <strain evidence="3 4">Pla133</strain>
    </source>
</reference>
<evidence type="ECO:0000313" key="4">
    <source>
        <dbReference type="Proteomes" id="UP000316921"/>
    </source>
</evidence>
<evidence type="ECO:0000256" key="1">
    <source>
        <dbReference type="ARBA" id="ARBA00006817"/>
    </source>
</evidence>
<organism evidence="3 4">
    <name type="scientific">Engelhardtia mirabilis</name>
    <dbReference type="NCBI Taxonomy" id="2528011"/>
    <lineage>
        <taxon>Bacteria</taxon>
        <taxon>Pseudomonadati</taxon>
        <taxon>Planctomycetota</taxon>
        <taxon>Planctomycetia</taxon>
        <taxon>Planctomycetia incertae sedis</taxon>
        <taxon>Engelhardtia</taxon>
    </lineage>
</organism>
<dbReference type="EMBL" id="CP036287">
    <property type="protein sequence ID" value="QDU69332.1"/>
    <property type="molecule type" value="Genomic_DNA"/>
</dbReference>
<dbReference type="InterPro" id="IPR023393">
    <property type="entry name" value="START-like_dom_sf"/>
</dbReference>
<gene>
    <name evidence="3" type="ORF">Pla133_44510</name>
</gene>
<dbReference type="Pfam" id="PF08327">
    <property type="entry name" value="AHSA1"/>
    <property type="match status" value="1"/>
</dbReference>
<dbReference type="AlphaFoldDB" id="A0A518BQT1"/>
<evidence type="ECO:0000313" key="3">
    <source>
        <dbReference type="EMBL" id="QDU69332.1"/>
    </source>
</evidence>
<dbReference type="RefSeq" id="WP_145069133.1">
    <property type="nucleotide sequence ID" value="NZ_CP036287.1"/>
</dbReference>
<dbReference type="KEGG" id="pbap:Pla133_44510"/>
<dbReference type="Gene3D" id="3.30.530.20">
    <property type="match status" value="1"/>
</dbReference>
<dbReference type="Proteomes" id="UP000316921">
    <property type="component" value="Chromosome"/>
</dbReference>
<dbReference type="InterPro" id="IPR013538">
    <property type="entry name" value="ASHA1/2-like_C"/>
</dbReference>
<proteinExistence type="inferred from homology"/>
<comment type="similarity">
    <text evidence="1">Belongs to the AHA1 family.</text>
</comment>
<feature type="domain" description="Activator of Hsp90 ATPase homologue 1/2-like C-terminal" evidence="2">
    <location>
        <begin position="52"/>
        <end position="167"/>
    </location>
</feature>
<sequence>MGIERIILLAALTSCHAGGPPTAELSHAPIQSRLIEAAAGDLVLLQEVLLEAPVGEVWKAYSTEDGWRAWAAPAVEIDLRAGGTVRTHYGEGAAIGDPGTNVIHIVNYVPERLLTLRAEVEDRWPEVMKQDAGNLMNVIVFEPKGDDRTKILSYGVGYRDSQAYRDLMEFFIPANEGLFQVLKDHLEG</sequence>
<name>A0A518BQT1_9BACT</name>
<protein>
    <recommendedName>
        <fullName evidence="2">Activator of Hsp90 ATPase homologue 1/2-like C-terminal domain-containing protein</fullName>
    </recommendedName>
</protein>
<evidence type="ECO:0000259" key="2">
    <source>
        <dbReference type="Pfam" id="PF08327"/>
    </source>
</evidence>